<name>A0A0M8MN82_9BASI</name>
<dbReference type="Proteomes" id="UP000037751">
    <property type="component" value="Unassembled WGS sequence"/>
</dbReference>
<dbReference type="EMBL" id="LGAV01000003">
    <property type="protein sequence ID" value="KOS14978.1"/>
    <property type="molecule type" value="Genomic_DNA"/>
</dbReference>
<dbReference type="Pfam" id="PF01144">
    <property type="entry name" value="CoA_trans"/>
    <property type="match status" value="2"/>
</dbReference>
<evidence type="ECO:0000313" key="5">
    <source>
        <dbReference type="EMBL" id="KOS14978.1"/>
    </source>
</evidence>
<comment type="function">
    <text evidence="3">Key enzyme for ketone body catabolism. Transfers the CoA moiety from succinate to acetoacetate. Formation of the enzyme-CoA intermediate proceeds via an unstable anhydride species formed between the carboxylate groups of the enzyme and substrate.</text>
</comment>
<dbReference type="STRING" id="77020.A0A0M8MN82"/>
<dbReference type="SMART" id="SM00882">
    <property type="entry name" value="CoA_trans"/>
    <property type="match status" value="2"/>
</dbReference>
<comment type="caution">
    <text evidence="5">The sequence shown here is derived from an EMBL/GenBank/DDBJ whole genome shotgun (WGS) entry which is preliminary data.</text>
</comment>
<proteinExistence type="inferred from homology"/>
<keyword evidence="3" id="KW-0496">Mitochondrion</keyword>
<evidence type="ECO:0000313" key="6">
    <source>
        <dbReference type="Proteomes" id="UP000037751"/>
    </source>
</evidence>
<protein>
    <recommendedName>
        <fullName evidence="3">Succinyl-CoA:3-ketoacid-coenzyme A transferase</fullName>
        <ecNumber evidence="3">2.8.3.5</ecNumber>
    </recommendedName>
</protein>
<dbReference type="InterPro" id="IPR014388">
    <property type="entry name" value="3-oxoacid_CoA-transferase"/>
</dbReference>
<keyword evidence="6" id="KW-1185">Reference proteome</keyword>
<dbReference type="RefSeq" id="XP_017992610.1">
    <property type="nucleotide sequence ID" value="XM_018135236.1"/>
</dbReference>
<dbReference type="GO" id="GO:0046952">
    <property type="term" value="P:ketone body catabolic process"/>
    <property type="evidence" value="ECO:0007669"/>
    <property type="project" value="InterPro"/>
</dbReference>
<dbReference type="InterPro" id="IPR004165">
    <property type="entry name" value="CoA_trans_fam_I"/>
</dbReference>
<dbReference type="AlphaFoldDB" id="A0A0M8MN82"/>
<evidence type="ECO:0000256" key="1">
    <source>
        <dbReference type="ARBA" id="ARBA00007154"/>
    </source>
</evidence>
<dbReference type="GO" id="GO:0008260">
    <property type="term" value="F:succinyl-CoA:3-oxo-acid CoA-transferase activity"/>
    <property type="evidence" value="ECO:0007669"/>
    <property type="project" value="UniProtKB-EC"/>
</dbReference>
<dbReference type="Gene3D" id="3.40.1080.10">
    <property type="entry name" value="Glutaconate Coenzyme A-transferase"/>
    <property type="match status" value="2"/>
</dbReference>
<evidence type="ECO:0000256" key="2">
    <source>
        <dbReference type="ARBA" id="ARBA00022679"/>
    </source>
</evidence>
<dbReference type="EC" id="2.8.3.5" evidence="3"/>
<gene>
    <name evidence="5" type="ORF">Malapachy_0722</name>
</gene>
<evidence type="ECO:0000256" key="4">
    <source>
        <dbReference type="PIRSR" id="PIRSR000858-1"/>
    </source>
</evidence>
<comment type="similarity">
    <text evidence="1 3">Belongs to the 3-oxoacid CoA-transferase family.</text>
</comment>
<dbReference type="InterPro" id="IPR037171">
    <property type="entry name" value="NagB/RpiA_transferase-like"/>
</dbReference>
<feature type="active site" description="5-glutamyl coenzyme A thioester intermediate" evidence="4">
    <location>
        <position position="343"/>
    </location>
</feature>
<comment type="pathway">
    <text evidence="3">Ketone metabolism; succinyl-CoA degradation; acetoacetyl-CoA from succinyl-CoA: step 1/1.</text>
</comment>
<dbReference type="InterPro" id="IPR012791">
    <property type="entry name" value="3-oxoacid_CoA-transf_B"/>
</dbReference>
<dbReference type="SUPFAM" id="SSF100950">
    <property type="entry name" value="NagB/RpiA/CoA transferase-like"/>
    <property type="match status" value="2"/>
</dbReference>
<organism evidence="5 6">
    <name type="scientific">Malassezia pachydermatis</name>
    <dbReference type="NCBI Taxonomy" id="77020"/>
    <lineage>
        <taxon>Eukaryota</taxon>
        <taxon>Fungi</taxon>
        <taxon>Dikarya</taxon>
        <taxon>Basidiomycota</taxon>
        <taxon>Ustilaginomycotina</taxon>
        <taxon>Malasseziomycetes</taxon>
        <taxon>Malasseziales</taxon>
        <taxon>Malasseziaceae</taxon>
        <taxon>Malassezia</taxon>
    </lineage>
</organism>
<evidence type="ECO:0000256" key="3">
    <source>
        <dbReference type="PIRNR" id="PIRNR000858"/>
    </source>
</evidence>
<dbReference type="NCBIfam" id="TIGR02428">
    <property type="entry name" value="pcaJ_scoB_fam"/>
    <property type="match status" value="1"/>
</dbReference>
<accession>A0A0M8MN82</accession>
<dbReference type="PANTHER" id="PTHR13707:SF60">
    <property type="entry name" value="ACETATE COA-TRANSFERASE SUBUNIT ALPHA"/>
    <property type="match status" value="1"/>
</dbReference>
<dbReference type="PIRSF" id="PIRSF000858">
    <property type="entry name" value="SCOT-t"/>
    <property type="match status" value="1"/>
</dbReference>
<keyword evidence="2 3" id="KW-0808">Transferase</keyword>
<dbReference type="GeneID" id="28727111"/>
<dbReference type="PANTHER" id="PTHR13707">
    <property type="entry name" value="KETOACID-COENZYME A TRANSFERASE"/>
    <property type="match status" value="1"/>
</dbReference>
<dbReference type="VEuPathDB" id="FungiDB:Malapachy_0722"/>
<reference evidence="5 6" key="1">
    <citation type="submission" date="2015-07" db="EMBL/GenBank/DDBJ databases">
        <title>Draft Genome Sequence of Malassezia furfur CBS1878 and Malassezia pachydermatis CBS1879.</title>
        <authorList>
            <person name="Triana S."/>
            <person name="Ohm R."/>
            <person name="Gonzalez A."/>
            <person name="DeCock H."/>
            <person name="Restrepo S."/>
            <person name="Celis A."/>
        </authorList>
    </citation>
    <scope>NUCLEOTIDE SEQUENCE [LARGE SCALE GENOMIC DNA]</scope>
    <source>
        <strain evidence="5 6">CBS 1879</strain>
    </source>
</reference>
<dbReference type="UniPathway" id="UPA00929">
    <property type="reaction ID" value="UER00894"/>
</dbReference>
<comment type="catalytic activity">
    <reaction evidence="3">
        <text>a 3-oxo acid + succinyl-CoA = a 3-oxoacyl-CoA + succinate</text>
        <dbReference type="Rhea" id="RHEA:24564"/>
        <dbReference type="ChEBI" id="CHEBI:30031"/>
        <dbReference type="ChEBI" id="CHEBI:35973"/>
        <dbReference type="ChEBI" id="CHEBI:57292"/>
        <dbReference type="ChEBI" id="CHEBI:90726"/>
        <dbReference type="EC" id="2.8.3.5"/>
    </reaction>
</comment>
<sequence length="514" mass="55393">MLASVRSVLRKEARVGIRHFSAAPVRFQVVSSIKILEASEAVKDIKSGDTVLVGGFDLSGTPRTLLTALGEYPDVKDLRIISNNMGTPGHGIGILARNGQIGLAMSSYVGGNREFTSQYNAGKVSMHLCPQGTLAEKIRAGGYGIPAFYTPTGYGTAVETGEIVVRYEPRTEEEIKNNAPMVPKEYAPPREVREFDGRKYLLEKAVHGDFALVYAKKADKAGNIVFHGNARNFNDVMARNARITIVEAEEIVEIGEIDPDEVQLPGVFVNRIVKATLPMELEKKVLAKKEGDGPSSKGVKKETIAARAAKEFSDGMYANLGIGLPDMVPNFLPEGVNVHLQCENGLLGCGPYPATEEQVDPSIVNAGKESITTLPGSAFFDSSDSFGIIRGGHLDITMLGALQVTANGDLANYMIPGKLVPGMGGAMDLVSNPDNTRVIVLTEHVDKHGRPKIVAETKLPKTGVRCVNRIITDLAVFDVDREKGGLTLVELQPGVTEEEVRKNTDAPYKVALKQ</sequence>
<dbReference type="OrthoDB" id="1933379at2759"/>